<evidence type="ECO:0000313" key="2">
    <source>
        <dbReference type="Proteomes" id="UP001202328"/>
    </source>
</evidence>
<sequence>MELLFVVNKYESRSEDGLFLALSQEPMSNNDTKGIGGSPFLQVVHSTATISDATRNLANLLYEINGGNNGLHMYVVMKGENESMCGGFPTFGRTNCTNEHLKDGTGGHNCKQL</sequence>
<dbReference type="Proteomes" id="UP001202328">
    <property type="component" value="Unassembled WGS sequence"/>
</dbReference>
<organism evidence="1 2">
    <name type="scientific">Papaver atlanticum</name>
    <dbReference type="NCBI Taxonomy" id="357466"/>
    <lineage>
        <taxon>Eukaryota</taxon>
        <taxon>Viridiplantae</taxon>
        <taxon>Streptophyta</taxon>
        <taxon>Embryophyta</taxon>
        <taxon>Tracheophyta</taxon>
        <taxon>Spermatophyta</taxon>
        <taxon>Magnoliopsida</taxon>
        <taxon>Ranunculales</taxon>
        <taxon>Papaveraceae</taxon>
        <taxon>Papaveroideae</taxon>
        <taxon>Papaver</taxon>
    </lineage>
</organism>
<dbReference type="EMBL" id="JAJJMB010005516">
    <property type="protein sequence ID" value="KAI3938574.1"/>
    <property type="molecule type" value="Genomic_DNA"/>
</dbReference>
<proteinExistence type="predicted"/>
<accession>A0AAD4XR09</accession>
<reference evidence="1" key="1">
    <citation type="submission" date="2022-04" db="EMBL/GenBank/DDBJ databases">
        <title>A functionally conserved STORR gene fusion in Papaver species that diverged 16.8 million years ago.</title>
        <authorList>
            <person name="Catania T."/>
        </authorList>
    </citation>
    <scope>NUCLEOTIDE SEQUENCE</scope>
    <source>
        <strain evidence="1">S-188037</strain>
    </source>
</reference>
<dbReference type="AlphaFoldDB" id="A0AAD4XR09"/>
<evidence type="ECO:0000313" key="1">
    <source>
        <dbReference type="EMBL" id="KAI3938574.1"/>
    </source>
</evidence>
<keyword evidence="2" id="KW-1185">Reference proteome</keyword>
<gene>
    <name evidence="1" type="ORF">MKW98_016079</name>
</gene>
<protein>
    <submittedName>
        <fullName evidence="1">Uncharacterized protein</fullName>
    </submittedName>
</protein>
<name>A0AAD4XR09_9MAGN</name>
<comment type="caution">
    <text evidence="1">The sequence shown here is derived from an EMBL/GenBank/DDBJ whole genome shotgun (WGS) entry which is preliminary data.</text>
</comment>